<reference evidence="2 3" key="1">
    <citation type="submission" date="2011-07" db="EMBL/GenBank/DDBJ databases">
        <authorList>
            <person name="Coyne R."/>
            <person name="Brami D."/>
            <person name="Johnson J."/>
            <person name="Hostetler J."/>
            <person name="Hannick L."/>
            <person name="Clark T."/>
            <person name="Cassidy-Hanley D."/>
            <person name="Inman J."/>
        </authorList>
    </citation>
    <scope>NUCLEOTIDE SEQUENCE [LARGE SCALE GENOMIC DNA]</scope>
    <source>
        <strain evidence="2 3">G5</strain>
    </source>
</reference>
<dbReference type="OrthoDB" id="298010at2759"/>
<feature type="transmembrane region" description="Helical" evidence="1">
    <location>
        <begin position="294"/>
        <end position="315"/>
    </location>
</feature>
<keyword evidence="3" id="KW-1185">Reference proteome</keyword>
<evidence type="ECO:0000313" key="3">
    <source>
        <dbReference type="Proteomes" id="UP000008983"/>
    </source>
</evidence>
<dbReference type="RefSeq" id="XP_004027732.1">
    <property type="nucleotide sequence ID" value="XM_004027683.1"/>
</dbReference>
<keyword evidence="1" id="KW-1133">Transmembrane helix</keyword>
<dbReference type="EMBL" id="GL984251">
    <property type="protein sequence ID" value="EGR28387.1"/>
    <property type="molecule type" value="Genomic_DNA"/>
</dbReference>
<name>G0R2B8_ICHMU</name>
<feature type="transmembrane region" description="Helical" evidence="1">
    <location>
        <begin position="147"/>
        <end position="166"/>
    </location>
</feature>
<feature type="transmembrane region" description="Helical" evidence="1">
    <location>
        <begin position="206"/>
        <end position="226"/>
    </location>
</feature>
<feature type="transmembrane region" description="Helical" evidence="1">
    <location>
        <begin position="16"/>
        <end position="38"/>
    </location>
</feature>
<organism evidence="2 3">
    <name type="scientific">Ichthyophthirius multifiliis</name>
    <name type="common">White spot disease agent</name>
    <name type="synonym">Ich</name>
    <dbReference type="NCBI Taxonomy" id="5932"/>
    <lineage>
        <taxon>Eukaryota</taxon>
        <taxon>Sar</taxon>
        <taxon>Alveolata</taxon>
        <taxon>Ciliophora</taxon>
        <taxon>Intramacronucleata</taxon>
        <taxon>Oligohymenophorea</taxon>
        <taxon>Hymenostomatida</taxon>
        <taxon>Ophryoglenina</taxon>
        <taxon>Ichthyophthirius</taxon>
    </lineage>
</organism>
<keyword evidence="1" id="KW-0472">Membrane</keyword>
<dbReference type="GeneID" id="14904466"/>
<keyword evidence="1" id="KW-0812">Transmembrane</keyword>
<feature type="transmembrane region" description="Helical" evidence="1">
    <location>
        <begin position="327"/>
        <end position="347"/>
    </location>
</feature>
<evidence type="ECO:0000313" key="2">
    <source>
        <dbReference type="EMBL" id="EGR28387.1"/>
    </source>
</evidence>
<feature type="transmembrane region" description="Helical" evidence="1">
    <location>
        <begin position="262"/>
        <end position="282"/>
    </location>
</feature>
<feature type="transmembrane region" description="Helical" evidence="1">
    <location>
        <begin position="122"/>
        <end position="141"/>
    </location>
</feature>
<evidence type="ECO:0008006" key="4">
    <source>
        <dbReference type="Google" id="ProtNLM"/>
    </source>
</evidence>
<proteinExistence type="predicted"/>
<accession>G0R2B8</accession>
<dbReference type="AlphaFoldDB" id="G0R2B8"/>
<dbReference type="STRING" id="857967.G0R2B8"/>
<protein>
    <recommendedName>
        <fullName evidence="4">Transmembrane protein</fullName>
    </recommendedName>
</protein>
<sequence>MTVGIVKQIFLLCKKWVIGGVFILQFIFFYFNTFFQFLSQCIRHILQQQKLPSQFCNFFFLLNYYKQFFQIYKNSLDEKNNLKLIEQNQKYIKLKNLIKQLKFNIPIYPLSFIQKIMISYKYYYIITKIILDIIQVSFGFYNTYMYIINLIFELFFGVLMICEFYINVQKQIILLKISKNHINQNQYKKHKMKQNKFRIMIKDLKLVIPFICGVCGFLIDLIFYILNEYSLDKGSSIRLLILLTTSECKFAFKKFLIVLNKIYDIGFINLSLMYILSIIAFYTLNDIQNQFQFFFVDITYSFLFVVQTITFDAWGDIARAALLKVKFFIHSNINFIFIQECWIFYIFRIYNYFCRIFFIKFISWYYCDYSIACY</sequence>
<gene>
    <name evidence="2" type="ORF">IMG5_176650</name>
</gene>
<evidence type="ECO:0000256" key="1">
    <source>
        <dbReference type="SAM" id="Phobius"/>
    </source>
</evidence>
<dbReference type="Proteomes" id="UP000008983">
    <property type="component" value="Unassembled WGS sequence"/>
</dbReference>
<dbReference type="InParanoid" id="G0R2B8"/>